<proteinExistence type="predicted"/>
<dbReference type="Proteomes" id="UP001420932">
    <property type="component" value="Unassembled WGS sequence"/>
</dbReference>
<evidence type="ECO:0000313" key="1">
    <source>
        <dbReference type="EMBL" id="KAK9121907.1"/>
    </source>
</evidence>
<sequence length="72" mass="8399">MLQQGIPTLLYVRGSENKPHLVLQKFLKRQPKVELCLGEVFATSSKLIPHEWREGKKTCMNYNMKNHCSKKN</sequence>
<dbReference type="EMBL" id="JBBNAF010000008">
    <property type="protein sequence ID" value="KAK9121907.1"/>
    <property type="molecule type" value="Genomic_DNA"/>
</dbReference>
<keyword evidence="2" id="KW-1185">Reference proteome</keyword>
<accession>A0AAP0IWA3</accession>
<gene>
    <name evidence="1" type="ORF">Syun_019524</name>
</gene>
<protein>
    <submittedName>
        <fullName evidence="1">Uncharacterized protein</fullName>
    </submittedName>
</protein>
<organism evidence="1 2">
    <name type="scientific">Stephania yunnanensis</name>
    <dbReference type="NCBI Taxonomy" id="152371"/>
    <lineage>
        <taxon>Eukaryota</taxon>
        <taxon>Viridiplantae</taxon>
        <taxon>Streptophyta</taxon>
        <taxon>Embryophyta</taxon>
        <taxon>Tracheophyta</taxon>
        <taxon>Spermatophyta</taxon>
        <taxon>Magnoliopsida</taxon>
        <taxon>Ranunculales</taxon>
        <taxon>Menispermaceae</taxon>
        <taxon>Menispermoideae</taxon>
        <taxon>Cissampelideae</taxon>
        <taxon>Stephania</taxon>
    </lineage>
</organism>
<comment type="caution">
    <text evidence="1">The sequence shown here is derived from an EMBL/GenBank/DDBJ whole genome shotgun (WGS) entry which is preliminary data.</text>
</comment>
<dbReference type="AlphaFoldDB" id="A0AAP0IWA3"/>
<evidence type="ECO:0000313" key="2">
    <source>
        <dbReference type="Proteomes" id="UP001420932"/>
    </source>
</evidence>
<reference evidence="1 2" key="1">
    <citation type="submission" date="2024-01" db="EMBL/GenBank/DDBJ databases">
        <title>Genome assemblies of Stephania.</title>
        <authorList>
            <person name="Yang L."/>
        </authorList>
    </citation>
    <scope>NUCLEOTIDE SEQUENCE [LARGE SCALE GENOMIC DNA]</scope>
    <source>
        <strain evidence="1">YNDBR</strain>
        <tissue evidence="1">Leaf</tissue>
    </source>
</reference>
<name>A0AAP0IWA3_9MAGN</name>